<organism evidence="1 2">
    <name type="scientific">Corynebacterium flavescens</name>
    <dbReference type="NCBI Taxonomy" id="28028"/>
    <lineage>
        <taxon>Bacteria</taxon>
        <taxon>Bacillati</taxon>
        <taxon>Actinomycetota</taxon>
        <taxon>Actinomycetes</taxon>
        <taxon>Mycobacteriales</taxon>
        <taxon>Corynebacteriaceae</taxon>
        <taxon>Corynebacterium</taxon>
    </lineage>
</organism>
<sequence length="106" mass="12597">MSEFRPSYFSQWRRGHEHSVDRYSFTDRPIVQVLDRYDDFHDNNQFHEMNDRVAQINAMHTLVLTVAREEARRGGLADYSMDDLEGLTVKQIQEAVNKSLQDRHKE</sequence>
<reference evidence="1 2" key="1">
    <citation type="submission" date="2019-06" db="EMBL/GenBank/DDBJ databases">
        <title>Whole genome shotgun sequence of Corynebacterium flavescens NBRC 14136.</title>
        <authorList>
            <person name="Hosoyama A."/>
            <person name="Uohara A."/>
            <person name="Ohji S."/>
            <person name="Ichikawa N."/>
        </authorList>
    </citation>
    <scope>NUCLEOTIDE SEQUENCE [LARGE SCALE GENOMIC DNA]</scope>
    <source>
        <strain evidence="1 2">NBRC 14136</strain>
    </source>
</reference>
<dbReference type="RefSeq" id="WP_141256083.1">
    <property type="nucleotide sequence ID" value="NZ_BJNB01000058.1"/>
</dbReference>
<proteinExistence type="predicted"/>
<accession>A0AB73BAK0</accession>
<dbReference type="EMBL" id="BJNB01000058">
    <property type="protein sequence ID" value="GEB98853.1"/>
    <property type="molecule type" value="Genomic_DNA"/>
</dbReference>
<evidence type="ECO:0000313" key="2">
    <source>
        <dbReference type="Proteomes" id="UP000315353"/>
    </source>
</evidence>
<name>A0AB73BAK0_CORFL</name>
<evidence type="ECO:0000313" key="1">
    <source>
        <dbReference type="EMBL" id="GEB98853.1"/>
    </source>
</evidence>
<dbReference type="AlphaFoldDB" id="A0AB73BAK0"/>
<dbReference type="GeneID" id="82881571"/>
<dbReference type="Proteomes" id="UP000315353">
    <property type="component" value="Unassembled WGS sequence"/>
</dbReference>
<gene>
    <name evidence="1" type="ORF">CFL01nite_23480</name>
</gene>
<comment type="caution">
    <text evidence="1">The sequence shown here is derived from an EMBL/GenBank/DDBJ whole genome shotgun (WGS) entry which is preliminary data.</text>
</comment>
<protein>
    <submittedName>
        <fullName evidence="1">Uncharacterized protein</fullName>
    </submittedName>
</protein>